<evidence type="ECO:0000256" key="5">
    <source>
        <dbReference type="SAM" id="MobiDB-lite"/>
    </source>
</evidence>
<dbReference type="GO" id="GO:0055085">
    <property type="term" value="P:transmembrane transport"/>
    <property type="evidence" value="ECO:0007669"/>
    <property type="project" value="InterPro"/>
</dbReference>
<feature type="transmembrane region" description="Helical" evidence="6">
    <location>
        <begin position="120"/>
        <end position="141"/>
    </location>
</feature>
<feature type="transmembrane region" description="Helical" evidence="6">
    <location>
        <begin position="55"/>
        <end position="77"/>
    </location>
</feature>
<dbReference type="GO" id="GO:0016020">
    <property type="term" value="C:membrane"/>
    <property type="evidence" value="ECO:0007669"/>
    <property type="project" value="UniProtKB-SubCell"/>
</dbReference>
<feature type="transmembrane region" description="Helical" evidence="6">
    <location>
        <begin position="659"/>
        <end position="680"/>
    </location>
</feature>
<keyword evidence="8" id="KW-1185">Reference proteome</keyword>
<dbReference type="STRING" id="5288.A0A5C5FRS8"/>
<dbReference type="EMBL" id="SOZI01000128">
    <property type="protein sequence ID" value="TNY18654.1"/>
    <property type="molecule type" value="Genomic_DNA"/>
</dbReference>
<evidence type="ECO:0000313" key="7">
    <source>
        <dbReference type="EMBL" id="TNY18654.1"/>
    </source>
</evidence>
<evidence type="ECO:0000256" key="3">
    <source>
        <dbReference type="ARBA" id="ARBA00022989"/>
    </source>
</evidence>
<feature type="compositionally biased region" description="Acidic residues" evidence="5">
    <location>
        <begin position="379"/>
        <end position="400"/>
    </location>
</feature>
<dbReference type="Proteomes" id="UP000311382">
    <property type="component" value="Unassembled WGS sequence"/>
</dbReference>
<keyword evidence="3 6" id="KW-1133">Transmembrane helix</keyword>
<accession>A0A5C5FRS8</accession>
<gene>
    <name evidence="7" type="ORF">DMC30DRAFT_418646</name>
</gene>
<name>A0A5C5FRS8_9BASI</name>
<feature type="transmembrane region" description="Helical" evidence="6">
    <location>
        <begin position="490"/>
        <end position="512"/>
    </location>
</feature>
<dbReference type="AlphaFoldDB" id="A0A5C5FRS8"/>
<feature type="transmembrane region" description="Helical" evidence="6">
    <location>
        <begin position="153"/>
        <end position="176"/>
    </location>
</feature>
<dbReference type="OrthoDB" id="2499604at2759"/>
<feature type="transmembrane region" description="Helical" evidence="6">
    <location>
        <begin position="196"/>
        <end position="214"/>
    </location>
</feature>
<proteinExistence type="predicted"/>
<evidence type="ECO:0000256" key="6">
    <source>
        <dbReference type="SAM" id="Phobius"/>
    </source>
</evidence>
<keyword evidence="2 6" id="KW-0812">Transmembrane</keyword>
<feature type="transmembrane region" description="Helical" evidence="6">
    <location>
        <begin position="451"/>
        <end position="478"/>
    </location>
</feature>
<reference evidence="7 8" key="1">
    <citation type="submission" date="2019-03" db="EMBL/GenBank/DDBJ databases">
        <title>Rhodosporidium diobovatum UCD-FST 08-225 genome sequencing, assembly, and annotation.</title>
        <authorList>
            <person name="Fakankun I.U."/>
            <person name="Fristensky B."/>
            <person name="Levin D.B."/>
        </authorList>
    </citation>
    <scope>NUCLEOTIDE SEQUENCE [LARGE SCALE GENOMIC DNA]</scope>
    <source>
        <strain evidence="7 8">UCD-FST 08-225</strain>
    </source>
</reference>
<dbReference type="PANTHER" id="PTHR31794:SF2">
    <property type="entry name" value="AUXIN EFFLUX TRANSPORTER FAMILY PROTEIN (EUROFUNG)"/>
    <property type="match status" value="1"/>
</dbReference>
<feature type="transmembrane region" description="Helical" evidence="6">
    <location>
        <begin position="621"/>
        <end position="638"/>
    </location>
</feature>
<evidence type="ECO:0000256" key="4">
    <source>
        <dbReference type="ARBA" id="ARBA00023136"/>
    </source>
</evidence>
<dbReference type="Pfam" id="PF03547">
    <property type="entry name" value="Mem_trans"/>
    <property type="match status" value="1"/>
</dbReference>
<feature type="compositionally biased region" description="Polar residues" evidence="5">
    <location>
        <begin position="360"/>
        <end position="375"/>
    </location>
</feature>
<comment type="subcellular location">
    <subcellularLocation>
        <location evidence="1">Membrane</location>
        <topology evidence="1">Multi-pass membrane protein</topology>
    </subcellularLocation>
</comment>
<comment type="caution">
    <text evidence="7">The sequence shown here is derived from an EMBL/GenBank/DDBJ whole genome shotgun (WGS) entry which is preliminary data.</text>
</comment>
<protein>
    <submittedName>
        <fullName evidence="7">Membrane transport protein-domain-containing protein</fullName>
    </submittedName>
</protein>
<feature type="compositionally biased region" description="Basic residues" evidence="5">
    <location>
        <begin position="538"/>
        <end position="548"/>
    </location>
</feature>
<evidence type="ECO:0000313" key="8">
    <source>
        <dbReference type="Proteomes" id="UP000311382"/>
    </source>
</evidence>
<feature type="transmembrane region" description="Helical" evidence="6">
    <location>
        <begin position="587"/>
        <end position="609"/>
    </location>
</feature>
<dbReference type="PANTHER" id="PTHR31794">
    <property type="entry name" value="AUXIN EFFLUX TRANSPORTER FAMILY PROTEIN (EUROFUNG)"/>
    <property type="match status" value="1"/>
</dbReference>
<feature type="transmembrane region" description="Helical" evidence="6">
    <location>
        <begin position="89"/>
        <end position="108"/>
    </location>
</feature>
<sequence>MASPTEYGLDPSTSSHPRGGGGGVFLPASLSPVALWQHAHAQGKHPTGPSPLPTLIGVVTESIAEVAILCAVGWFLAHKGIVDARAKKTLNKINTSLFTPCLLFNKVAFSLSPEKLADLYIIPIGFVLISCFSASVAYLFGRLLRLKKGQRNFAIACATFQNSNSLPIALLQSLIGEKLPLRWGPHDTRDAMLGRGLSYLVLFSSLGIIVRWSIGVKLLTSAESQTETGDVVDPAAAAAEGSAAEADVERAEGTATAYEVREDEADAAREDDALLVRDGTGGGDKSRRSILKKTGAGSAAHTRESTAASSSDSTVVGNGNGNGANGDSSGNGSLDPTAPAFKPQRKDKGTGKRARVVHSFPNTPIPSVSSRSELTSASEYDDYDDDDDDDEDDDEEEGESAEWASDAADAEWGAQRGFGRRFVDGASSSPSGRLAGLRRLGRKAGKKLARFWVKFSDFMTVPLWAAVLSLVVACIPPLQTTLNQVEPLKASIRSAGSCSVPITLVTLGAYFYRPSPAAAAETSPLRPEDRELPPSARPRSHSHSRARVPPRSFSRAMLARLRNPFAPIAHTPELASVGTGRGETRTVVVAVVSRMVIVPLCLIPLFAWYAKLTVNVADDPVFVVVACLLIGAPSAITLSQLASSTGTATFEKLISKTLLISYGLLTAPTTILLVLAAIWIDGLQHPDADGMGRVGGLVWFAAGGNGTGGA</sequence>
<evidence type="ECO:0000256" key="2">
    <source>
        <dbReference type="ARBA" id="ARBA00022692"/>
    </source>
</evidence>
<feature type="compositionally biased region" description="Low complexity" evidence="5">
    <location>
        <begin position="305"/>
        <end position="317"/>
    </location>
</feature>
<feature type="compositionally biased region" description="Basic and acidic residues" evidence="5">
    <location>
        <begin position="266"/>
        <end position="275"/>
    </location>
</feature>
<feature type="region of interest" description="Disordered" evidence="5">
    <location>
        <begin position="520"/>
        <end position="550"/>
    </location>
</feature>
<evidence type="ECO:0000256" key="1">
    <source>
        <dbReference type="ARBA" id="ARBA00004141"/>
    </source>
</evidence>
<feature type="region of interest" description="Disordered" evidence="5">
    <location>
        <begin position="229"/>
        <end position="409"/>
    </location>
</feature>
<keyword evidence="4 6" id="KW-0472">Membrane</keyword>
<feature type="compositionally biased region" description="Low complexity" evidence="5">
    <location>
        <begin position="231"/>
        <end position="245"/>
    </location>
</feature>
<dbReference type="GO" id="GO:0005783">
    <property type="term" value="C:endoplasmic reticulum"/>
    <property type="evidence" value="ECO:0007669"/>
    <property type="project" value="TreeGrafter"/>
</dbReference>
<organism evidence="7 8">
    <name type="scientific">Rhodotorula diobovata</name>
    <dbReference type="NCBI Taxonomy" id="5288"/>
    <lineage>
        <taxon>Eukaryota</taxon>
        <taxon>Fungi</taxon>
        <taxon>Dikarya</taxon>
        <taxon>Basidiomycota</taxon>
        <taxon>Pucciniomycotina</taxon>
        <taxon>Microbotryomycetes</taxon>
        <taxon>Sporidiobolales</taxon>
        <taxon>Sporidiobolaceae</taxon>
        <taxon>Rhodotorula</taxon>
    </lineage>
</organism>
<dbReference type="InterPro" id="IPR004776">
    <property type="entry name" value="Mem_transp_PIN-like"/>
</dbReference>